<keyword evidence="1" id="KW-0732">Signal</keyword>
<evidence type="ECO:0000256" key="1">
    <source>
        <dbReference type="SAM" id="SignalP"/>
    </source>
</evidence>
<comment type="caution">
    <text evidence="2">The sequence shown here is derived from an EMBL/GenBank/DDBJ whole genome shotgun (WGS) entry which is preliminary data.</text>
</comment>
<name>E1KQD2_9BACT</name>
<evidence type="ECO:0000313" key="3">
    <source>
        <dbReference type="Proteomes" id="UP000003610"/>
    </source>
</evidence>
<reference evidence="2 3" key="1">
    <citation type="submission" date="2010-08" db="EMBL/GenBank/DDBJ databases">
        <authorList>
            <person name="Durkin A.S."/>
            <person name="Madupu R."/>
            <person name="Torralba M."/>
            <person name="Gillis M."/>
            <person name="Methe B."/>
            <person name="Sutton G."/>
            <person name="Nelson K.E."/>
        </authorList>
    </citation>
    <scope>NUCLEOTIDE SEQUENCE [LARGE SCALE GENOMIC DNA]</scope>
    <source>
        <strain evidence="2 3">FB035-09AN</strain>
    </source>
</reference>
<feature type="signal peptide" evidence="1">
    <location>
        <begin position="1"/>
        <end position="30"/>
    </location>
</feature>
<gene>
    <name evidence="2" type="ORF">HMPREF9296_1346</name>
</gene>
<sequence length="217" mass="25036">MSKKEVRIMCNVKYIICVTFCMCTCCHAVATCSDSITNKFSYKVIETFDYCWDKNIVYADTNSTDTALFISSHKYIISPIFNAFCNNENKQAELDKIKYCCKHSHINAQKRTKNNIQHYSIEINIFSNIKNYAPITLKMEELKKHAYSIVDVISESPIMCLVFMEADCLIAVTYNMFYDFDDVLSISKCFVQDTSLQENRCITHSTDVNSTSKCKFT</sequence>
<dbReference type="eggNOG" id="ENOG5033PXM">
    <property type="taxonomic scope" value="Bacteria"/>
</dbReference>
<dbReference type="EMBL" id="AEDO01000029">
    <property type="protein sequence ID" value="EFL46334.1"/>
    <property type="molecule type" value="Genomic_DNA"/>
</dbReference>
<proteinExistence type="predicted"/>
<dbReference type="AlphaFoldDB" id="E1KQD2"/>
<organism evidence="2 3">
    <name type="scientific">Prevotella disiens FB035-09AN</name>
    <dbReference type="NCBI Taxonomy" id="866771"/>
    <lineage>
        <taxon>Bacteria</taxon>
        <taxon>Pseudomonadati</taxon>
        <taxon>Bacteroidota</taxon>
        <taxon>Bacteroidia</taxon>
        <taxon>Bacteroidales</taxon>
        <taxon>Prevotellaceae</taxon>
        <taxon>Prevotella</taxon>
    </lineage>
</organism>
<dbReference type="Proteomes" id="UP000003610">
    <property type="component" value="Unassembled WGS sequence"/>
</dbReference>
<accession>E1KQD2</accession>
<evidence type="ECO:0000313" key="2">
    <source>
        <dbReference type="EMBL" id="EFL46334.1"/>
    </source>
</evidence>
<protein>
    <submittedName>
        <fullName evidence="2">Uncharacterized protein</fullName>
    </submittedName>
</protein>
<feature type="chain" id="PRO_5003148450" evidence="1">
    <location>
        <begin position="31"/>
        <end position="217"/>
    </location>
</feature>